<dbReference type="EMBL" id="JAJGNA010000004">
    <property type="protein sequence ID" value="MCC4307918.1"/>
    <property type="molecule type" value="Genomic_DNA"/>
</dbReference>
<protein>
    <submittedName>
        <fullName evidence="4">DUF2914 domain-containing protein</fullName>
    </submittedName>
</protein>
<evidence type="ECO:0000256" key="1">
    <source>
        <dbReference type="SAM" id="Phobius"/>
    </source>
</evidence>
<evidence type="ECO:0000313" key="5">
    <source>
        <dbReference type="Proteomes" id="UP001108027"/>
    </source>
</evidence>
<gene>
    <name evidence="4" type="ORF">LL252_04980</name>
</gene>
<feature type="domain" description="DUF5924" evidence="3">
    <location>
        <begin position="7"/>
        <end position="255"/>
    </location>
</feature>
<feature type="transmembrane region" description="Helical" evidence="1">
    <location>
        <begin position="12"/>
        <end position="34"/>
    </location>
</feature>
<feature type="transmembrane region" description="Helical" evidence="1">
    <location>
        <begin position="164"/>
        <end position="181"/>
    </location>
</feature>
<keyword evidence="1" id="KW-0812">Transmembrane</keyword>
<name>A0A9Q3UMX1_9GAMM</name>
<dbReference type="Proteomes" id="UP001108027">
    <property type="component" value="Unassembled WGS sequence"/>
</dbReference>
<feature type="transmembrane region" description="Helical" evidence="1">
    <location>
        <begin position="78"/>
        <end position="102"/>
    </location>
</feature>
<keyword evidence="1" id="KW-0472">Membrane</keyword>
<evidence type="ECO:0000313" key="4">
    <source>
        <dbReference type="EMBL" id="MCC4307918.1"/>
    </source>
</evidence>
<evidence type="ECO:0000259" key="3">
    <source>
        <dbReference type="Pfam" id="PF19346"/>
    </source>
</evidence>
<accession>A0A9Q3UMX1</accession>
<organism evidence="4 5">
    <name type="scientific">Alloalcanivorax marinus</name>
    <dbReference type="NCBI Taxonomy" id="1177169"/>
    <lineage>
        <taxon>Bacteria</taxon>
        <taxon>Pseudomonadati</taxon>
        <taxon>Pseudomonadota</taxon>
        <taxon>Gammaproteobacteria</taxon>
        <taxon>Oceanospirillales</taxon>
        <taxon>Alcanivoracaceae</taxon>
        <taxon>Alloalcanivorax</taxon>
    </lineage>
</organism>
<dbReference type="RefSeq" id="WP_204429375.1">
    <property type="nucleotide sequence ID" value="NZ_ARXL01000005.1"/>
</dbReference>
<reference evidence="4" key="1">
    <citation type="submission" date="2021-10" db="EMBL/GenBank/DDBJ databases">
        <title>The diversity and Nitrogen Metabolism of Culturable Nitrate-Utilizing Bacteria Within the Oxygen Minimum Zone of the Changjiang (Yangtze River)Estuary.</title>
        <authorList>
            <person name="Zhang D."/>
            <person name="Zheng J."/>
            <person name="Liu S."/>
            <person name="He W."/>
        </authorList>
    </citation>
    <scope>NUCLEOTIDE SEQUENCE</scope>
    <source>
        <strain evidence="4">FXH-223</strain>
    </source>
</reference>
<keyword evidence="1" id="KW-1133">Transmembrane helix</keyword>
<sequence>MHPQWLPRLNALLYRLRHLWAVGSFSLGLASYFLVERKPWLAAVLTAILVGTWLVLLTENFWLRRFRGTGMEPLAQGALKLMLQGVHQEAFFFSLPFVILQWSGGAEYFLFTGLVAAAALVSIVDPLYFRLASHRAVYFGFHAWALFVALLVLLPLIFKWPTNFALDGAALLTALFALPSFWRVGGPRPAYRWAILVGVSVAIATVPVWGARLVPPLTLSLEERAMAVSINRSSREPLVTGRTFRASELGDGLYAYTAIRAPLGLGQEVSHYWFHDGKLVDRIGLHLTGGRREGYRTWSHKAHLPAPAVGDWRVEVRTDKNQIVGVLRFTVIPD</sequence>
<dbReference type="AlphaFoldDB" id="A0A9Q3UMX1"/>
<feature type="transmembrane region" description="Helical" evidence="1">
    <location>
        <begin position="40"/>
        <end position="57"/>
    </location>
</feature>
<dbReference type="InterPro" id="IPR022606">
    <property type="entry name" value="DUF2914"/>
</dbReference>
<comment type="caution">
    <text evidence="4">The sequence shown here is derived from an EMBL/GenBank/DDBJ whole genome shotgun (WGS) entry which is preliminary data.</text>
</comment>
<dbReference type="InterPro" id="IPR045968">
    <property type="entry name" value="DUF5924"/>
</dbReference>
<dbReference type="Pfam" id="PF11141">
    <property type="entry name" value="DUF2914"/>
    <property type="match status" value="1"/>
</dbReference>
<keyword evidence="5" id="KW-1185">Reference proteome</keyword>
<feature type="domain" description="DUF2914" evidence="2">
    <location>
        <begin position="267"/>
        <end position="331"/>
    </location>
</feature>
<feature type="transmembrane region" description="Helical" evidence="1">
    <location>
        <begin position="136"/>
        <end position="158"/>
    </location>
</feature>
<dbReference type="Pfam" id="PF19346">
    <property type="entry name" value="DUF5924"/>
    <property type="match status" value="1"/>
</dbReference>
<feature type="transmembrane region" description="Helical" evidence="1">
    <location>
        <begin position="193"/>
        <end position="211"/>
    </location>
</feature>
<proteinExistence type="predicted"/>
<feature type="transmembrane region" description="Helical" evidence="1">
    <location>
        <begin position="108"/>
        <end position="129"/>
    </location>
</feature>
<evidence type="ECO:0000259" key="2">
    <source>
        <dbReference type="Pfam" id="PF11141"/>
    </source>
</evidence>